<dbReference type="InterPro" id="IPR036390">
    <property type="entry name" value="WH_DNA-bd_sf"/>
</dbReference>
<dbReference type="RefSeq" id="WP_074851764.1">
    <property type="nucleotide sequence ID" value="NZ_FNLM01000034.1"/>
</dbReference>
<comment type="similarity">
    <text evidence="1">Belongs to the LysR transcriptional regulatory family.</text>
</comment>
<keyword evidence="5" id="KW-0804">Transcription</keyword>
<dbReference type="Proteomes" id="UP000183180">
    <property type="component" value="Unassembled WGS sequence"/>
</dbReference>
<dbReference type="InterPro" id="IPR000847">
    <property type="entry name" value="LysR_HTH_N"/>
</dbReference>
<dbReference type="OrthoDB" id="3176554at2"/>
<organism evidence="7 8">
    <name type="scientific">Gordonia westfalica</name>
    <dbReference type="NCBI Taxonomy" id="158898"/>
    <lineage>
        <taxon>Bacteria</taxon>
        <taxon>Bacillati</taxon>
        <taxon>Actinomycetota</taxon>
        <taxon>Actinomycetes</taxon>
        <taxon>Mycobacteriales</taxon>
        <taxon>Gordoniaceae</taxon>
        <taxon>Gordonia</taxon>
    </lineage>
</organism>
<sequence length="306" mass="33523">MTLNLHLVRYLIAVVDEGHFGRAAERLYISTPSLSQQIRKLERSLGAELLDRTAHPVRPTPAGERFLAEARESVSAADRAVAAVNSYRRELAHTLRIGFMTASTGIRTHEILDELRRRVPDVTVQMVELPWSHQTSAVREGQVDAALVRPPFADSTGLRLDVIRHEGRVVALPRTHALADHSVVHLADLDDEIHVTNDDADPVWVRWWACDPRPSGAAVRYGPSVRTMDELLEVVAAGQAVSITGQFVAQSYRNPGVAFVPVDDVPSCPLSLCTRNSDTSTVIAELRGAVAASARTEESRTPVGRS</sequence>
<evidence type="ECO:0000256" key="2">
    <source>
        <dbReference type="ARBA" id="ARBA00023015"/>
    </source>
</evidence>
<dbReference type="Pfam" id="PF00126">
    <property type="entry name" value="HTH_1"/>
    <property type="match status" value="1"/>
</dbReference>
<dbReference type="PANTHER" id="PTHR30346">
    <property type="entry name" value="TRANSCRIPTIONAL DUAL REGULATOR HCAR-RELATED"/>
    <property type="match status" value="1"/>
</dbReference>
<dbReference type="Gene3D" id="1.10.10.10">
    <property type="entry name" value="Winged helix-like DNA-binding domain superfamily/Winged helix DNA-binding domain"/>
    <property type="match status" value="1"/>
</dbReference>
<keyword evidence="3 7" id="KW-0238">DNA-binding</keyword>
<keyword evidence="2" id="KW-0805">Transcription regulation</keyword>
<dbReference type="FunFam" id="1.10.10.10:FF:000001">
    <property type="entry name" value="LysR family transcriptional regulator"/>
    <property type="match status" value="1"/>
</dbReference>
<dbReference type="GO" id="GO:0032993">
    <property type="term" value="C:protein-DNA complex"/>
    <property type="evidence" value="ECO:0007669"/>
    <property type="project" value="TreeGrafter"/>
</dbReference>
<evidence type="ECO:0000256" key="1">
    <source>
        <dbReference type="ARBA" id="ARBA00009437"/>
    </source>
</evidence>
<dbReference type="InterPro" id="IPR005119">
    <property type="entry name" value="LysR_subst-bd"/>
</dbReference>
<dbReference type="PRINTS" id="PR00039">
    <property type="entry name" value="HTHLYSR"/>
</dbReference>
<dbReference type="PROSITE" id="PS50931">
    <property type="entry name" value="HTH_LYSR"/>
    <property type="match status" value="1"/>
</dbReference>
<dbReference type="GO" id="GO:0003700">
    <property type="term" value="F:DNA-binding transcription factor activity"/>
    <property type="evidence" value="ECO:0007669"/>
    <property type="project" value="InterPro"/>
</dbReference>
<accession>A0A1H2KD16</accession>
<dbReference type="Pfam" id="PF03466">
    <property type="entry name" value="LysR_substrate"/>
    <property type="match status" value="1"/>
</dbReference>
<dbReference type="Gene3D" id="3.40.190.10">
    <property type="entry name" value="Periplasmic binding protein-like II"/>
    <property type="match status" value="2"/>
</dbReference>
<feature type="domain" description="HTH lysR-type" evidence="6">
    <location>
        <begin position="3"/>
        <end position="60"/>
    </location>
</feature>
<keyword evidence="4" id="KW-0010">Activator</keyword>
<name>A0A1H2KD16_9ACTN</name>
<evidence type="ECO:0000313" key="7">
    <source>
        <dbReference type="EMBL" id="SDU66185.1"/>
    </source>
</evidence>
<evidence type="ECO:0000256" key="3">
    <source>
        <dbReference type="ARBA" id="ARBA00023125"/>
    </source>
</evidence>
<reference evidence="7 8" key="1">
    <citation type="submission" date="2016-10" db="EMBL/GenBank/DDBJ databases">
        <authorList>
            <person name="de Groot N.N."/>
        </authorList>
    </citation>
    <scope>NUCLEOTIDE SEQUENCE [LARGE SCALE GENOMIC DNA]</scope>
    <source>
        <strain evidence="7 8">DSM 44215</strain>
    </source>
</reference>
<dbReference type="STRING" id="158898.SAMN04488548_1343080"/>
<dbReference type="SUPFAM" id="SSF46785">
    <property type="entry name" value="Winged helix' DNA-binding domain"/>
    <property type="match status" value="1"/>
</dbReference>
<evidence type="ECO:0000256" key="4">
    <source>
        <dbReference type="ARBA" id="ARBA00023159"/>
    </source>
</evidence>
<evidence type="ECO:0000313" key="8">
    <source>
        <dbReference type="Proteomes" id="UP000183180"/>
    </source>
</evidence>
<dbReference type="EMBL" id="FNLM01000034">
    <property type="protein sequence ID" value="SDU66185.1"/>
    <property type="molecule type" value="Genomic_DNA"/>
</dbReference>
<dbReference type="SUPFAM" id="SSF53850">
    <property type="entry name" value="Periplasmic binding protein-like II"/>
    <property type="match status" value="1"/>
</dbReference>
<protein>
    <submittedName>
        <fullName evidence="7">DNA-binding transcriptional regulator, LysR family</fullName>
    </submittedName>
</protein>
<proteinExistence type="inferred from homology"/>
<dbReference type="GO" id="GO:0003677">
    <property type="term" value="F:DNA binding"/>
    <property type="evidence" value="ECO:0007669"/>
    <property type="project" value="UniProtKB-KW"/>
</dbReference>
<evidence type="ECO:0000259" key="6">
    <source>
        <dbReference type="PROSITE" id="PS50931"/>
    </source>
</evidence>
<evidence type="ECO:0000256" key="5">
    <source>
        <dbReference type="ARBA" id="ARBA00023163"/>
    </source>
</evidence>
<dbReference type="AlphaFoldDB" id="A0A1H2KD16"/>
<dbReference type="CDD" id="cd08414">
    <property type="entry name" value="PBP2_LTTR_aromatics_like"/>
    <property type="match status" value="1"/>
</dbReference>
<gene>
    <name evidence="7" type="ORF">SAMN04488548_1343080</name>
</gene>
<dbReference type="PANTHER" id="PTHR30346:SF0">
    <property type="entry name" value="HCA OPERON TRANSCRIPTIONAL ACTIVATOR HCAR"/>
    <property type="match status" value="1"/>
</dbReference>
<dbReference type="InterPro" id="IPR036388">
    <property type="entry name" value="WH-like_DNA-bd_sf"/>
</dbReference>